<dbReference type="AlphaFoldDB" id="A0A401RXF5"/>
<name>A0A401RXF5_CHIPU</name>
<protein>
    <submittedName>
        <fullName evidence="1">Uncharacterized protein</fullName>
    </submittedName>
</protein>
<evidence type="ECO:0000313" key="1">
    <source>
        <dbReference type="EMBL" id="GCC22778.1"/>
    </source>
</evidence>
<reference evidence="1 2" key="1">
    <citation type="journal article" date="2018" name="Nat. Ecol. Evol.">
        <title>Shark genomes provide insights into elasmobranch evolution and the origin of vertebrates.</title>
        <authorList>
            <person name="Hara Y"/>
            <person name="Yamaguchi K"/>
            <person name="Onimaru K"/>
            <person name="Kadota M"/>
            <person name="Koyanagi M"/>
            <person name="Keeley SD"/>
            <person name="Tatsumi K"/>
            <person name="Tanaka K"/>
            <person name="Motone F"/>
            <person name="Kageyama Y"/>
            <person name="Nozu R"/>
            <person name="Adachi N"/>
            <person name="Nishimura O"/>
            <person name="Nakagawa R"/>
            <person name="Tanegashima C"/>
            <person name="Kiyatake I"/>
            <person name="Matsumoto R"/>
            <person name="Murakumo K"/>
            <person name="Nishida K"/>
            <person name="Terakita A"/>
            <person name="Kuratani S"/>
            <person name="Sato K"/>
            <person name="Hyodo S Kuraku.S."/>
        </authorList>
    </citation>
    <scope>NUCLEOTIDE SEQUENCE [LARGE SCALE GENOMIC DNA]</scope>
</reference>
<proteinExistence type="predicted"/>
<gene>
    <name evidence="1" type="ORF">chiPu_0001168</name>
</gene>
<dbReference type="Proteomes" id="UP000287033">
    <property type="component" value="Unassembled WGS sequence"/>
</dbReference>
<organism evidence="1 2">
    <name type="scientific">Chiloscyllium punctatum</name>
    <name type="common">Brownbanded bambooshark</name>
    <name type="synonym">Hemiscyllium punctatum</name>
    <dbReference type="NCBI Taxonomy" id="137246"/>
    <lineage>
        <taxon>Eukaryota</taxon>
        <taxon>Metazoa</taxon>
        <taxon>Chordata</taxon>
        <taxon>Craniata</taxon>
        <taxon>Vertebrata</taxon>
        <taxon>Chondrichthyes</taxon>
        <taxon>Elasmobranchii</taxon>
        <taxon>Galeomorphii</taxon>
        <taxon>Galeoidea</taxon>
        <taxon>Orectolobiformes</taxon>
        <taxon>Hemiscylliidae</taxon>
        <taxon>Chiloscyllium</taxon>
    </lineage>
</organism>
<dbReference type="EMBL" id="BEZZ01000017">
    <property type="protein sequence ID" value="GCC22778.1"/>
    <property type="molecule type" value="Genomic_DNA"/>
</dbReference>
<keyword evidence="2" id="KW-1185">Reference proteome</keyword>
<comment type="caution">
    <text evidence="1">The sequence shown here is derived from an EMBL/GenBank/DDBJ whole genome shotgun (WGS) entry which is preliminary data.</text>
</comment>
<accession>A0A401RXF5</accession>
<evidence type="ECO:0000313" key="2">
    <source>
        <dbReference type="Proteomes" id="UP000287033"/>
    </source>
</evidence>
<sequence>MCSLQLLQALCSEVTGKVTKAVCPCCLGPALGLNPPPFLFLAVSLLLTCPVRELCVFRHNVTDKYLISLEVSRSSPQLRCLYPESRAHRQEDVCEVSLTSNLNRIQRVITLFLPADDLGRLHVLYSEH</sequence>